<organism evidence="1 2">
    <name type="scientific">Planktothrix serta PCC 8927</name>
    <dbReference type="NCBI Taxonomy" id="671068"/>
    <lineage>
        <taxon>Bacteria</taxon>
        <taxon>Bacillati</taxon>
        <taxon>Cyanobacteriota</taxon>
        <taxon>Cyanophyceae</taxon>
        <taxon>Oscillatoriophycideae</taxon>
        <taxon>Oscillatoriales</taxon>
        <taxon>Microcoleaceae</taxon>
        <taxon>Planktothrix</taxon>
    </lineage>
</organism>
<comment type="caution">
    <text evidence="1">The sequence shown here is derived from an EMBL/GenBank/DDBJ whole genome shotgun (WGS) entry which is preliminary data.</text>
</comment>
<evidence type="ECO:0000313" key="2">
    <source>
        <dbReference type="Proteomes" id="UP000184550"/>
    </source>
</evidence>
<gene>
    <name evidence="1" type="ORF">PL8927_80022</name>
</gene>
<dbReference type="RefSeq" id="WP_083617034.1">
    <property type="nucleotide sequence ID" value="NZ_LR734826.1"/>
</dbReference>
<protein>
    <submittedName>
        <fullName evidence="1">Uncharacterized protein</fullName>
    </submittedName>
</protein>
<accession>A0A7Z9C268</accession>
<dbReference type="Gene3D" id="2.60.40.10">
    <property type="entry name" value="Immunoglobulins"/>
    <property type="match status" value="1"/>
</dbReference>
<dbReference type="AlphaFoldDB" id="A0A7Z9C268"/>
<dbReference type="InterPro" id="IPR013783">
    <property type="entry name" value="Ig-like_fold"/>
</dbReference>
<dbReference type="EMBL" id="CZCU02000157">
    <property type="protein sequence ID" value="VXD24230.1"/>
    <property type="molecule type" value="Genomic_DNA"/>
</dbReference>
<reference evidence="1" key="1">
    <citation type="submission" date="2019-10" db="EMBL/GenBank/DDBJ databases">
        <authorList>
            <consortium name="Genoscope - CEA"/>
            <person name="William W."/>
        </authorList>
    </citation>
    <scope>NUCLEOTIDE SEQUENCE [LARGE SCALE GENOMIC DNA]</scope>
    <source>
        <strain evidence="1">BBR_PRJEB10992</strain>
    </source>
</reference>
<name>A0A7Z9C268_9CYAN</name>
<evidence type="ECO:0000313" key="1">
    <source>
        <dbReference type="EMBL" id="VXD24230.1"/>
    </source>
</evidence>
<dbReference type="Proteomes" id="UP000184550">
    <property type="component" value="Unassembled WGS sequence"/>
</dbReference>
<sequence length="158" mass="17860">MKRLIDGINPLLTGKYSYSLFGSFLLISPILLSQFSSIPLAPKLTFPQPSDILDNGCVPPLENDIVWVFSWSEIPNATAYHLYVMGTNALNPVINNSNLTSTDYISKSRAYIADQNRMGWKWKVRAMVNGEWGNWSQEQVFDVEPLNTDCLENFTPPK</sequence>
<dbReference type="OrthoDB" id="582482at2"/>
<keyword evidence="2" id="KW-1185">Reference proteome</keyword>
<proteinExistence type="predicted"/>